<proteinExistence type="predicted"/>
<dbReference type="EMBL" id="AYKW01000023">
    <property type="protein sequence ID" value="PIL29270.1"/>
    <property type="molecule type" value="Genomic_DNA"/>
</dbReference>
<protein>
    <submittedName>
        <fullName evidence="1">Uncharacterized protein</fullName>
    </submittedName>
</protein>
<dbReference type="Proteomes" id="UP000230002">
    <property type="component" value="Unassembled WGS sequence"/>
</dbReference>
<organism evidence="1 2">
    <name type="scientific">Ganoderma sinense ZZ0214-1</name>
    <dbReference type="NCBI Taxonomy" id="1077348"/>
    <lineage>
        <taxon>Eukaryota</taxon>
        <taxon>Fungi</taxon>
        <taxon>Dikarya</taxon>
        <taxon>Basidiomycota</taxon>
        <taxon>Agaricomycotina</taxon>
        <taxon>Agaricomycetes</taxon>
        <taxon>Polyporales</taxon>
        <taxon>Polyporaceae</taxon>
        <taxon>Ganoderma</taxon>
    </lineage>
</organism>
<comment type="caution">
    <text evidence="1">The sequence shown here is derived from an EMBL/GenBank/DDBJ whole genome shotgun (WGS) entry which is preliminary data.</text>
</comment>
<dbReference type="AlphaFoldDB" id="A0A2G8S667"/>
<evidence type="ECO:0000313" key="1">
    <source>
        <dbReference type="EMBL" id="PIL29270.1"/>
    </source>
</evidence>
<accession>A0A2G8S667</accession>
<name>A0A2G8S667_9APHY</name>
<keyword evidence="2" id="KW-1185">Reference proteome</keyword>
<reference evidence="1 2" key="1">
    <citation type="journal article" date="2015" name="Sci. Rep.">
        <title>Chromosome-level genome map provides insights into diverse defense mechanisms in the medicinal fungus Ganoderma sinense.</title>
        <authorList>
            <person name="Zhu Y."/>
            <person name="Xu J."/>
            <person name="Sun C."/>
            <person name="Zhou S."/>
            <person name="Xu H."/>
            <person name="Nelson D.R."/>
            <person name="Qian J."/>
            <person name="Song J."/>
            <person name="Luo H."/>
            <person name="Xiang L."/>
            <person name="Li Y."/>
            <person name="Xu Z."/>
            <person name="Ji A."/>
            <person name="Wang L."/>
            <person name="Lu S."/>
            <person name="Hayward A."/>
            <person name="Sun W."/>
            <person name="Li X."/>
            <person name="Schwartz D.C."/>
            <person name="Wang Y."/>
            <person name="Chen S."/>
        </authorList>
    </citation>
    <scope>NUCLEOTIDE SEQUENCE [LARGE SCALE GENOMIC DNA]</scope>
    <source>
        <strain evidence="1 2">ZZ0214-1</strain>
    </source>
</reference>
<sequence>MASTLSELVVRAYAYVGALNTDIDATGLPNATVVPPTTASLKPVLVHQVLGCPGHGRGWRYKLRSRRGPEASTAPARHVYHRKTLRSDDDIGAFFYPRVFLRRIANMMRRDMAMESYGKIASPYLAKIGATVAEIEHGERVYTERDPYWQGPDSDTSEADSNVTSCCSTVYAFGIVC</sequence>
<gene>
    <name evidence="1" type="ORF">GSI_09320</name>
</gene>
<evidence type="ECO:0000313" key="2">
    <source>
        <dbReference type="Proteomes" id="UP000230002"/>
    </source>
</evidence>